<dbReference type="PROSITE" id="PS50294">
    <property type="entry name" value="WD_REPEATS_REGION"/>
    <property type="match status" value="1"/>
</dbReference>
<reference evidence="4 5" key="1">
    <citation type="submission" date="2014-04" db="EMBL/GenBank/DDBJ databases">
        <authorList>
            <consortium name="DOE Joint Genome Institute"/>
            <person name="Kuo A."/>
            <person name="Tarkka M."/>
            <person name="Buscot F."/>
            <person name="Kohler A."/>
            <person name="Nagy L.G."/>
            <person name="Floudas D."/>
            <person name="Copeland A."/>
            <person name="Barry K.W."/>
            <person name="Cichocki N."/>
            <person name="Veneault-Fourrey C."/>
            <person name="LaButti K."/>
            <person name="Lindquist E.A."/>
            <person name="Lipzen A."/>
            <person name="Lundell T."/>
            <person name="Morin E."/>
            <person name="Murat C."/>
            <person name="Sun H."/>
            <person name="Tunlid A."/>
            <person name="Henrissat B."/>
            <person name="Grigoriev I.V."/>
            <person name="Hibbett D.S."/>
            <person name="Martin F."/>
            <person name="Nordberg H.P."/>
            <person name="Cantor M.N."/>
            <person name="Hua S.X."/>
        </authorList>
    </citation>
    <scope>NUCLEOTIDE SEQUENCE [LARGE SCALE GENOMIC DNA]</scope>
    <source>
        <strain evidence="4 5">F 1598</strain>
    </source>
</reference>
<evidence type="ECO:0000256" key="1">
    <source>
        <dbReference type="ARBA" id="ARBA00022737"/>
    </source>
</evidence>
<dbReference type="PANTHER" id="PTHR10039:SF17">
    <property type="entry name" value="FUNGAL STAND N-TERMINAL GOODBYE DOMAIN-CONTAINING PROTEIN-RELATED"/>
    <property type="match status" value="1"/>
</dbReference>
<dbReference type="InterPro" id="IPR056884">
    <property type="entry name" value="NPHP3-like_N"/>
</dbReference>
<proteinExistence type="predicted"/>
<name>A0A0C3EZD9_PILCF</name>
<dbReference type="Gene3D" id="3.40.50.300">
    <property type="entry name" value="P-loop containing nucleotide triphosphate hydrolases"/>
    <property type="match status" value="1"/>
</dbReference>
<dbReference type="InParanoid" id="A0A0C3EZD9"/>
<sequence>MDASRRTGCLLNTRTDVLKFVVDWVNDTRSEQKMLWIHGLAGSGKSALSTTIANTFRDSGQLGAFLFFDRDVTERSNPTTVIRTLAHQLGTSDSRIGATIRTAIERNPNITISPLTRQFRKLVLEPLSEIEFNAPTIVVVLDALDKCGTADEREALLTVLTEDFIDLPLVLRIIITSRAELDISNAFEPRHYIFACELDITSPRNSDDIWSYFRHRMIFIRTKRRHLRPGTDWPGNEIFQQLVQRASGLWVSTASKFIDGHDPRKRLDIILSGDATSGAEAALDALYKTALDSDEEDFVTDFRVIIGTILLAHVPLSSATIDALLRLPEDRPCMNTISLLGCLLQQSPAVRVLHPSFADFLTTEERCGRGIWYFDQFAFHHHLVCRCLDRMNIFLERNMCNMTLAADLSSESLPGDISYSCAFWIDHLYAVQDNIPPIVNRLRDFLSRHLLHWFEAMSILRKSRETISHLSRLSDWISMHSPNETLLMALARDASSFAQLFAPSIEAHPLLVYISALPFTPTSTTLYRTYHRPDIFSSISGGFRRTWSPMLLVLTGHTDNVTSVAISSDGTHIASGSADGTIRVWNSTTGAEVEEIRIGHGVGSVEFYPDGRRIVLGFDDDTVRVWDAMLVTEVLTMVGHTGAVRLVSVSSD</sequence>
<feature type="domain" description="Nephrocystin 3-like N-terminal" evidence="3">
    <location>
        <begin position="23"/>
        <end position="178"/>
    </location>
</feature>
<dbReference type="InterPro" id="IPR011047">
    <property type="entry name" value="Quinoprotein_ADH-like_sf"/>
</dbReference>
<dbReference type="AlphaFoldDB" id="A0A0C3EZD9"/>
<dbReference type="SUPFAM" id="SSF50998">
    <property type="entry name" value="Quinoprotein alcohol dehydrogenase-like"/>
    <property type="match status" value="1"/>
</dbReference>
<evidence type="ECO:0000259" key="3">
    <source>
        <dbReference type="Pfam" id="PF24883"/>
    </source>
</evidence>
<dbReference type="Pfam" id="PF00400">
    <property type="entry name" value="WD40"/>
    <property type="match status" value="2"/>
</dbReference>
<gene>
    <name evidence="4" type="ORF">PILCRDRAFT_81288</name>
</gene>
<dbReference type="OrthoDB" id="538223at2759"/>
<evidence type="ECO:0000313" key="5">
    <source>
        <dbReference type="Proteomes" id="UP000054166"/>
    </source>
</evidence>
<keyword evidence="2" id="KW-0853">WD repeat</keyword>
<dbReference type="HOGENOM" id="CLU_000288_6_0_1"/>
<evidence type="ECO:0000256" key="2">
    <source>
        <dbReference type="PROSITE-ProRule" id="PRU00221"/>
    </source>
</evidence>
<dbReference type="Pfam" id="PF24883">
    <property type="entry name" value="NPHP3_N"/>
    <property type="match status" value="1"/>
</dbReference>
<dbReference type="STRING" id="765440.A0A0C3EZD9"/>
<dbReference type="InterPro" id="IPR001680">
    <property type="entry name" value="WD40_rpt"/>
</dbReference>
<keyword evidence="5" id="KW-1185">Reference proteome</keyword>
<organism evidence="4 5">
    <name type="scientific">Piloderma croceum (strain F 1598)</name>
    <dbReference type="NCBI Taxonomy" id="765440"/>
    <lineage>
        <taxon>Eukaryota</taxon>
        <taxon>Fungi</taxon>
        <taxon>Dikarya</taxon>
        <taxon>Basidiomycota</taxon>
        <taxon>Agaricomycotina</taxon>
        <taxon>Agaricomycetes</taxon>
        <taxon>Agaricomycetidae</taxon>
        <taxon>Atheliales</taxon>
        <taxon>Atheliaceae</taxon>
        <taxon>Piloderma</taxon>
    </lineage>
</organism>
<dbReference type="Proteomes" id="UP000054166">
    <property type="component" value="Unassembled WGS sequence"/>
</dbReference>
<feature type="repeat" description="WD" evidence="2">
    <location>
        <begin position="554"/>
        <end position="595"/>
    </location>
</feature>
<dbReference type="InterPro" id="IPR015943">
    <property type="entry name" value="WD40/YVTN_repeat-like_dom_sf"/>
</dbReference>
<accession>A0A0C3EZD9</accession>
<keyword evidence="1" id="KW-0677">Repeat</keyword>
<feature type="repeat" description="WD" evidence="2">
    <location>
        <begin position="602"/>
        <end position="627"/>
    </location>
</feature>
<dbReference type="SMART" id="SM00320">
    <property type="entry name" value="WD40"/>
    <property type="match status" value="2"/>
</dbReference>
<dbReference type="PROSITE" id="PS50082">
    <property type="entry name" value="WD_REPEATS_2"/>
    <property type="match status" value="2"/>
</dbReference>
<reference evidence="5" key="2">
    <citation type="submission" date="2015-01" db="EMBL/GenBank/DDBJ databases">
        <title>Evolutionary Origins and Diversification of the Mycorrhizal Mutualists.</title>
        <authorList>
            <consortium name="DOE Joint Genome Institute"/>
            <consortium name="Mycorrhizal Genomics Consortium"/>
            <person name="Kohler A."/>
            <person name="Kuo A."/>
            <person name="Nagy L.G."/>
            <person name="Floudas D."/>
            <person name="Copeland A."/>
            <person name="Barry K.W."/>
            <person name="Cichocki N."/>
            <person name="Veneault-Fourrey C."/>
            <person name="LaButti K."/>
            <person name="Lindquist E.A."/>
            <person name="Lipzen A."/>
            <person name="Lundell T."/>
            <person name="Morin E."/>
            <person name="Murat C."/>
            <person name="Riley R."/>
            <person name="Ohm R."/>
            <person name="Sun H."/>
            <person name="Tunlid A."/>
            <person name="Henrissat B."/>
            <person name="Grigoriev I.V."/>
            <person name="Hibbett D.S."/>
            <person name="Martin F."/>
        </authorList>
    </citation>
    <scope>NUCLEOTIDE SEQUENCE [LARGE SCALE GENOMIC DNA]</scope>
    <source>
        <strain evidence="5">F 1598</strain>
    </source>
</reference>
<feature type="non-terminal residue" evidence="4">
    <location>
        <position position="652"/>
    </location>
</feature>
<dbReference type="InterPro" id="IPR027417">
    <property type="entry name" value="P-loop_NTPase"/>
</dbReference>
<dbReference type="Gene3D" id="2.130.10.10">
    <property type="entry name" value="YVTN repeat-like/Quinoprotein amine dehydrogenase"/>
    <property type="match status" value="1"/>
</dbReference>
<dbReference type="SUPFAM" id="SSF52540">
    <property type="entry name" value="P-loop containing nucleoside triphosphate hydrolases"/>
    <property type="match status" value="1"/>
</dbReference>
<dbReference type="EMBL" id="KN833087">
    <property type="protein sequence ID" value="KIM73294.1"/>
    <property type="molecule type" value="Genomic_DNA"/>
</dbReference>
<protein>
    <recommendedName>
        <fullName evidence="3">Nephrocystin 3-like N-terminal domain-containing protein</fullName>
    </recommendedName>
</protein>
<evidence type="ECO:0000313" key="4">
    <source>
        <dbReference type="EMBL" id="KIM73294.1"/>
    </source>
</evidence>
<dbReference type="PANTHER" id="PTHR10039">
    <property type="entry name" value="AMELOGENIN"/>
    <property type="match status" value="1"/>
</dbReference>